<evidence type="ECO:0000313" key="3">
    <source>
        <dbReference type="Proteomes" id="UP000530928"/>
    </source>
</evidence>
<sequence length="160" mass="16724">MRTRTLQPAKALILSTALVSAAVLANPGPAQAAAYTPEAACTETAGYGGWGRLDSRPVTLGTSTWGRVFLLWNGSRGTNCVATIKTSFVGVATYTQATLAIEGVGIYRDPPTLTARKYKYYAAIVKAAAGKCVAFAGEIADTRLDYSTAYGSRGWGNCGS</sequence>
<protein>
    <recommendedName>
        <fullName evidence="4">Spore-associated protein A</fullName>
    </recommendedName>
</protein>
<keyword evidence="1" id="KW-0732">Signal</keyword>
<dbReference type="RefSeq" id="WP_181609506.1">
    <property type="nucleotide sequence ID" value="NZ_BAABAM010000006.1"/>
</dbReference>
<dbReference type="AlphaFoldDB" id="A0A7W0CGL6"/>
<organism evidence="2 3">
    <name type="scientific">Nonomuraea soli</name>
    <dbReference type="NCBI Taxonomy" id="1032476"/>
    <lineage>
        <taxon>Bacteria</taxon>
        <taxon>Bacillati</taxon>
        <taxon>Actinomycetota</taxon>
        <taxon>Actinomycetes</taxon>
        <taxon>Streptosporangiales</taxon>
        <taxon>Streptosporangiaceae</taxon>
        <taxon>Nonomuraea</taxon>
    </lineage>
</organism>
<gene>
    <name evidence="2" type="ORF">HNR30_002057</name>
</gene>
<name>A0A7W0CGL6_9ACTN</name>
<proteinExistence type="predicted"/>
<evidence type="ECO:0000313" key="2">
    <source>
        <dbReference type="EMBL" id="MBA2890716.1"/>
    </source>
</evidence>
<dbReference type="EMBL" id="JACDUR010000002">
    <property type="protein sequence ID" value="MBA2890716.1"/>
    <property type="molecule type" value="Genomic_DNA"/>
</dbReference>
<keyword evidence="3" id="KW-1185">Reference proteome</keyword>
<comment type="caution">
    <text evidence="2">The sequence shown here is derived from an EMBL/GenBank/DDBJ whole genome shotgun (WGS) entry which is preliminary data.</text>
</comment>
<evidence type="ECO:0008006" key="4">
    <source>
        <dbReference type="Google" id="ProtNLM"/>
    </source>
</evidence>
<dbReference type="Proteomes" id="UP000530928">
    <property type="component" value="Unassembled WGS sequence"/>
</dbReference>
<evidence type="ECO:0000256" key="1">
    <source>
        <dbReference type="SAM" id="SignalP"/>
    </source>
</evidence>
<feature type="signal peptide" evidence="1">
    <location>
        <begin position="1"/>
        <end position="32"/>
    </location>
</feature>
<reference evidence="2 3" key="1">
    <citation type="submission" date="2020-07" db="EMBL/GenBank/DDBJ databases">
        <title>Genomic Encyclopedia of Type Strains, Phase IV (KMG-IV): sequencing the most valuable type-strain genomes for metagenomic binning, comparative biology and taxonomic classification.</title>
        <authorList>
            <person name="Goeker M."/>
        </authorList>
    </citation>
    <scope>NUCLEOTIDE SEQUENCE [LARGE SCALE GENOMIC DNA]</scope>
    <source>
        <strain evidence="2 3">DSM 45533</strain>
    </source>
</reference>
<accession>A0A7W0CGL6</accession>
<feature type="chain" id="PRO_5031539085" description="Spore-associated protein A" evidence="1">
    <location>
        <begin position="33"/>
        <end position="160"/>
    </location>
</feature>